<dbReference type="VEuPathDB" id="TriTrypDB:ECC02_006784"/>
<dbReference type="VEuPathDB" id="TriTrypDB:C3747_49g186"/>
<proteinExistence type="predicted"/>
<dbReference type="VEuPathDB" id="TriTrypDB:TcBrA4_0120410"/>
<evidence type="ECO:0000313" key="5">
    <source>
        <dbReference type="Proteomes" id="UP000246121"/>
    </source>
</evidence>
<dbReference type="VEuPathDB" id="TriTrypDB:TCDM_08556"/>
<accession>A0A2V2UTV7</accession>
<dbReference type="VEuPathDB" id="TriTrypDB:C4B63_92g67"/>
<evidence type="ECO:0000313" key="4">
    <source>
        <dbReference type="EMBL" id="PWU87431.1"/>
    </source>
</evidence>
<dbReference type="Proteomes" id="UP000246121">
    <property type="component" value="Unassembled WGS sequence"/>
</dbReference>
<gene>
    <name evidence="4" type="ORF">C4B63_92g67</name>
</gene>
<keyword evidence="1" id="KW-0175">Coiled coil</keyword>
<keyword evidence="3" id="KW-0472">Membrane</keyword>
<dbReference type="VEuPathDB" id="TriTrypDB:TcG_04482"/>
<keyword evidence="3" id="KW-0812">Transmembrane</keyword>
<dbReference type="VEuPathDB" id="TriTrypDB:TcCLB.507895.110"/>
<protein>
    <submittedName>
        <fullName evidence="4">Putative kinetoplastid kinetochore protein 8</fullName>
    </submittedName>
</protein>
<reference evidence="4 5" key="1">
    <citation type="journal article" date="2018" name="Microb. Genom.">
        <title>Expanding an expanded genome: long-read sequencing of Trypanosoma cruzi.</title>
        <authorList>
            <person name="Berna L."/>
            <person name="Rodriguez M."/>
            <person name="Chiribao M.L."/>
            <person name="Parodi-Talice A."/>
            <person name="Pita S."/>
            <person name="Rijo G."/>
            <person name="Alvarez-Valin F."/>
            <person name="Robello C."/>
        </authorList>
    </citation>
    <scope>NUCLEOTIDE SEQUENCE [LARGE SCALE GENOMIC DNA]</scope>
    <source>
        <strain evidence="4 5">Dm28c</strain>
    </source>
</reference>
<keyword evidence="3" id="KW-1133">Transmembrane helix</keyword>
<dbReference type="VEuPathDB" id="TriTrypDB:TcCLB.510593.40"/>
<feature type="coiled-coil region" evidence="1">
    <location>
        <begin position="193"/>
        <end position="230"/>
    </location>
</feature>
<name>A0A2V2UTV7_TRYCR</name>
<organism evidence="4 5">
    <name type="scientific">Trypanosoma cruzi</name>
    <dbReference type="NCBI Taxonomy" id="5693"/>
    <lineage>
        <taxon>Eukaryota</taxon>
        <taxon>Discoba</taxon>
        <taxon>Euglenozoa</taxon>
        <taxon>Kinetoplastea</taxon>
        <taxon>Metakinetoplastina</taxon>
        <taxon>Trypanosomatida</taxon>
        <taxon>Trypanosomatidae</taxon>
        <taxon>Trypanosoma</taxon>
        <taxon>Schizotrypanum</taxon>
    </lineage>
</organism>
<dbReference type="VEuPathDB" id="TriTrypDB:Tc_MARK_1546"/>
<dbReference type="EMBL" id="PRFA01000092">
    <property type="protein sequence ID" value="PWU87431.1"/>
    <property type="molecule type" value="Genomic_DNA"/>
</dbReference>
<sequence>MRSTTPPLYYKRPEGVPLPYCTAAGPAIEVPPSLRVPPATTVNNWSYPTAPKAARVGSVEYTTYGTIPSFTNTVPSVPAVANPFNPTNPSPRTSLAADNPADLLQQSAARWSTTANQSAQALSALEAEEASILLEEQAMKAKLADLQLTRQRQSEGQLDLSHGWAALLDREERYFTEPLVDLSEEIMAREHQCALLRDQLQQAEAHLEALRREHQEYDTVVEEKNKLEAEMLRVREGFLEIEGRRKACRLRAELLFDVESKRAVKASHHVRELDVQLKEMTSVGPLSELQSAPRRGPHHAGSRSHRRPCIFTLGPTPKENRKRRKRMMKMPDSRRDLAALQCACRTMEMTMMWVALAGRVSPTPSASSPRGNGLRYQPPDVFRGPWWDALLLSSIIIGCFFFFRFLILTVFVVVVRGTQFMLFAFRYPLLTLSL</sequence>
<dbReference type="VEuPathDB" id="TriTrypDB:TCSYLVIO_002789"/>
<feature type="transmembrane region" description="Helical" evidence="3">
    <location>
        <begin position="389"/>
        <end position="415"/>
    </location>
</feature>
<comment type="caution">
    <text evidence="4">The sequence shown here is derived from an EMBL/GenBank/DDBJ whole genome shotgun (WGS) entry which is preliminary data.</text>
</comment>
<evidence type="ECO:0000256" key="3">
    <source>
        <dbReference type="SAM" id="Phobius"/>
    </source>
</evidence>
<feature type="region of interest" description="Disordered" evidence="2">
    <location>
        <begin position="284"/>
        <end position="330"/>
    </location>
</feature>
<dbReference type="AlphaFoldDB" id="A0A2V2UTV7"/>
<feature type="compositionally biased region" description="Basic residues" evidence="2">
    <location>
        <begin position="295"/>
        <end position="308"/>
    </location>
</feature>
<dbReference type="VEuPathDB" id="TriTrypDB:TcCL_ESM03109"/>
<dbReference type="VEuPathDB" id="TriTrypDB:BCY84_00737"/>
<evidence type="ECO:0000256" key="1">
    <source>
        <dbReference type="SAM" id="Coils"/>
    </source>
</evidence>
<evidence type="ECO:0000256" key="2">
    <source>
        <dbReference type="SAM" id="MobiDB-lite"/>
    </source>
</evidence>
<dbReference type="VEuPathDB" id="TriTrypDB:TcYC6_0104130"/>